<dbReference type="Gene3D" id="2.60.40.1120">
    <property type="entry name" value="Carboxypeptidase-like, regulatory domain"/>
    <property type="match status" value="1"/>
</dbReference>
<feature type="chain" id="PRO_5021497651" evidence="8">
    <location>
        <begin position="32"/>
        <end position="1031"/>
    </location>
</feature>
<keyword evidence="4" id="KW-0812">Transmembrane</keyword>
<dbReference type="InterPro" id="IPR037066">
    <property type="entry name" value="Plug_dom_sf"/>
</dbReference>
<dbReference type="PANTHER" id="PTHR30069:SF46">
    <property type="entry name" value="OAR PROTEIN"/>
    <property type="match status" value="1"/>
</dbReference>
<dbReference type="Proteomes" id="UP000319486">
    <property type="component" value="Unassembled WGS sequence"/>
</dbReference>
<dbReference type="GO" id="GO:0009279">
    <property type="term" value="C:cell outer membrane"/>
    <property type="evidence" value="ECO:0007669"/>
    <property type="project" value="UniProtKB-SubCell"/>
</dbReference>
<evidence type="ECO:0000256" key="4">
    <source>
        <dbReference type="ARBA" id="ARBA00022692"/>
    </source>
</evidence>
<dbReference type="InterPro" id="IPR013784">
    <property type="entry name" value="Carb-bd-like_fold"/>
</dbReference>
<keyword evidence="5" id="KW-0472">Membrane</keyword>
<evidence type="ECO:0000259" key="9">
    <source>
        <dbReference type="Pfam" id="PF07715"/>
    </source>
</evidence>
<dbReference type="InterPro" id="IPR039426">
    <property type="entry name" value="TonB-dep_rcpt-like"/>
</dbReference>
<evidence type="ECO:0000256" key="3">
    <source>
        <dbReference type="ARBA" id="ARBA00022452"/>
    </source>
</evidence>
<dbReference type="GO" id="GO:0044718">
    <property type="term" value="P:siderophore transmembrane transport"/>
    <property type="evidence" value="ECO:0007669"/>
    <property type="project" value="TreeGrafter"/>
</dbReference>
<keyword evidence="8" id="KW-0732">Signal</keyword>
<dbReference type="PANTHER" id="PTHR30069">
    <property type="entry name" value="TONB-DEPENDENT OUTER MEMBRANE RECEPTOR"/>
    <property type="match status" value="1"/>
</dbReference>
<reference evidence="11 12" key="1">
    <citation type="journal article" date="2019" name="Environ. Microbiol.">
        <title>Species interactions and distinct microbial communities in high Arctic permafrost affected cryosols are associated with the CH4 and CO2 gas fluxes.</title>
        <authorList>
            <person name="Altshuler I."/>
            <person name="Hamel J."/>
            <person name="Turney S."/>
            <person name="Magnuson E."/>
            <person name="Levesque R."/>
            <person name="Greer C."/>
            <person name="Whyte L.G."/>
        </authorList>
    </citation>
    <scope>NUCLEOTIDE SEQUENCE [LARGE SCALE GENOMIC DNA]</scope>
    <source>
        <strain evidence="11 12">S13Y</strain>
    </source>
</reference>
<evidence type="ECO:0000256" key="8">
    <source>
        <dbReference type="SAM" id="SignalP"/>
    </source>
</evidence>
<sequence>MSNHSKIRTQRWRHTALALALSMSLGSVAMAQSTTGSIFGQAPAAAGETVVASNSSGLTREVAVDSSGRFQISNVPVGVYTVSLKKDGAIVDTRKNVALSPGAGASISFEAASGATSLGAVTVSANALPSIDVSSVNSSTVITAADLRKLPVGRSAESIALLAPGTTSGSGFFTGPGNHALVSFGGSSVTENAYYVNGYNTGEPYKNLGGFQLPYGAIDQQETLTGGYNAKYGRSDGGVINQIGKRGTNEWHFGGQVSWQPRFLEGTPVNNRYGHPTVPASTSQVNYAYETPSLPGTLHQYRNDNKQWETIYSAYLGGPLIQDKLFMFLAAETTKTQSNNVEVAANQVVQYNTDKNTKFYGKLDWNITDSNILELTALNNRQSTGAGSTYDFDYSTLKAGAFSTANDVTKDNSQFYLAHFTSYITDAATLSILYGKGKFQNPTIYGNTSPLPFISRPQNENPAYLPPGTGQFGIINAQTNTSWSSDNATNGTHGLRADFDYKLSDHDLAVGIDNMAYEAHNQGPNQQNPFNPALNYYWRYISGSTVQKREIGWQTSMRTTQKAYYLQDDWQATPNLLLSIGVRNDHFTNYNDVGKAFVDLKNQWEPRIGASWDVMGDSSFKVYGNVGRYYLALPDNAAERAANTSTYLTTNYNYTGVDSNGVPTGLTTQDDPATTSPDGEKGLPKDPQQVTARNLKAEYLDEFILGFDKKLNDSWNYGAKAMWRDLKTAIDDECSPGHIADKMTKMGLDPNAYYDSLYGASYCRLINPGQTNTILVKSDDGTKSQLVSMTQQDWGYTQGVKRKVGSLNLYMEHPFDGKWQARVDYTYTRGFGNTEGQVRSDFGQADVSKTEDWDNWQLMDGANGELANVRKHQLRIRGAYQITPEWLVSGTLLEQSGYPKECLGYFGTGGSGAAYYGPGKPGDPAGYNNYGSGNYHWCGGTRISAGDVGHTPWTTQLNLGVHYTPAFADNKLGINLDIFNALNGQKAVQTDPAGYSSYDKTTNTLNINNSYGDGIYYQPPRTVRLSVTYDY</sequence>
<keyword evidence="3" id="KW-1134">Transmembrane beta strand</keyword>
<dbReference type="InterPro" id="IPR057601">
    <property type="entry name" value="Oar-like_b-barrel"/>
</dbReference>
<keyword evidence="11" id="KW-0675">Receptor</keyword>
<dbReference type="GO" id="GO:0030246">
    <property type="term" value="F:carbohydrate binding"/>
    <property type="evidence" value="ECO:0007669"/>
    <property type="project" value="InterPro"/>
</dbReference>
<proteinExistence type="predicted"/>
<protein>
    <submittedName>
        <fullName evidence="11">TonB-dependent receptor</fullName>
    </submittedName>
</protein>
<dbReference type="Pfam" id="PF13620">
    <property type="entry name" value="CarboxypepD_reg"/>
    <property type="match status" value="1"/>
</dbReference>
<organism evidence="11 12">
    <name type="scientific">Rhodanobacter glycinis</name>
    <dbReference type="NCBI Taxonomy" id="582702"/>
    <lineage>
        <taxon>Bacteria</taxon>
        <taxon>Pseudomonadati</taxon>
        <taxon>Pseudomonadota</taxon>
        <taxon>Gammaproteobacteria</taxon>
        <taxon>Lysobacterales</taxon>
        <taxon>Rhodanobacteraceae</taxon>
        <taxon>Rhodanobacter</taxon>
    </lineage>
</organism>
<evidence type="ECO:0000313" key="12">
    <source>
        <dbReference type="Proteomes" id="UP000319486"/>
    </source>
</evidence>
<keyword evidence="12" id="KW-1185">Reference proteome</keyword>
<evidence type="ECO:0000313" key="11">
    <source>
        <dbReference type="EMBL" id="TPG09842.1"/>
    </source>
</evidence>
<comment type="subcellular location">
    <subcellularLocation>
        <location evidence="1">Cell outer membrane</location>
        <topology evidence="1">Multi-pass membrane protein</topology>
    </subcellularLocation>
</comment>
<keyword evidence="2" id="KW-0813">Transport</keyword>
<evidence type="ECO:0000259" key="10">
    <source>
        <dbReference type="Pfam" id="PF25183"/>
    </source>
</evidence>
<evidence type="ECO:0000256" key="2">
    <source>
        <dbReference type="ARBA" id="ARBA00022448"/>
    </source>
</evidence>
<feature type="domain" description="TonB-dependent receptor plug" evidence="9">
    <location>
        <begin position="136"/>
        <end position="238"/>
    </location>
</feature>
<dbReference type="InterPro" id="IPR012910">
    <property type="entry name" value="Plug_dom"/>
</dbReference>
<name>A0A502CAN9_9GAMM</name>
<dbReference type="AlphaFoldDB" id="A0A502CAN9"/>
<dbReference type="Pfam" id="PF25183">
    <property type="entry name" value="OMP_b-brl_4"/>
    <property type="match status" value="1"/>
</dbReference>
<evidence type="ECO:0000256" key="6">
    <source>
        <dbReference type="ARBA" id="ARBA00023237"/>
    </source>
</evidence>
<dbReference type="EMBL" id="RCZO01000004">
    <property type="protein sequence ID" value="TPG09842.1"/>
    <property type="molecule type" value="Genomic_DNA"/>
</dbReference>
<feature type="domain" description="TonB-dependent transporter Oar-like beta-barrel" evidence="10">
    <location>
        <begin position="344"/>
        <end position="595"/>
    </location>
</feature>
<evidence type="ECO:0000256" key="1">
    <source>
        <dbReference type="ARBA" id="ARBA00004571"/>
    </source>
</evidence>
<feature type="region of interest" description="Disordered" evidence="7">
    <location>
        <begin position="660"/>
        <end position="688"/>
    </location>
</feature>
<evidence type="ECO:0000256" key="7">
    <source>
        <dbReference type="SAM" id="MobiDB-lite"/>
    </source>
</evidence>
<dbReference type="SUPFAM" id="SSF56935">
    <property type="entry name" value="Porins"/>
    <property type="match status" value="1"/>
</dbReference>
<feature type="signal peptide" evidence="8">
    <location>
        <begin position="1"/>
        <end position="31"/>
    </location>
</feature>
<dbReference type="Gene3D" id="2.170.130.10">
    <property type="entry name" value="TonB-dependent receptor, plug domain"/>
    <property type="match status" value="1"/>
</dbReference>
<accession>A0A502CAN9</accession>
<dbReference type="Gene3D" id="2.40.170.20">
    <property type="entry name" value="TonB-dependent receptor, beta-barrel domain"/>
    <property type="match status" value="1"/>
</dbReference>
<dbReference type="SUPFAM" id="SSF49452">
    <property type="entry name" value="Starch-binding domain-like"/>
    <property type="match status" value="1"/>
</dbReference>
<comment type="caution">
    <text evidence="11">The sequence shown here is derived from an EMBL/GenBank/DDBJ whole genome shotgun (WGS) entry which is preliminary data.</text>
</comment>
<keyword evidence="6" id="KW-0998">Cell outer membrane</keyword>
<evidence type="ECO:0000256" key="5">
    <source>
        <dbReference type="ARBA" id="ARBA00023136"/>
    </source>
</evidence>
<dbReference type="Pfam" id="PF07715">
    <property type="entry name" value="Plug"/>
    <property type="match status" value="1"/>
</dbReference>
<gene>
    <name evidence="11" type="ORF">EAH88_09285</name>
</gene>
<dbReference type="InterPro" id="IPR036942">
    <property type="entry name" value="Beta-barrel_TonB_sf"/>
</dbReference>
<dbReference type="GO" id="GO:0015344">
    <property type="term" value="F:siderophore uptake transmembrane transporter activity"/>
    <property type="evidence" value="ECO:0007669"/>
    <property type="project" value="TreeGrafter"/>
</dbReference>
<feature type="compositionally biased region" description="Polar residues" evidence="7">
    <location>
        <begin position="660"/>
        <end position="677"/>
    </location>
</feature>